<dbReference type="InterPro" id="IPR012292">
    <property type="entry name" value="Globin/Proto"/>
</dbReference>
<evidence type="ECO:0000256" key="3">
    <source>
        <dbReference type="ARBA" id="ARBA00022723"/>
    </source>
</evidence>
<dbReference type="GO" id="GO:0020037">
    <property type="term" value="F:heme binding"/>
    <property type="evidence" value="ECO:0007669"/>
    <property type="project" value="InterPro"/>
</dbReference>
<comment type="caution">
    <text evidence="6">The sequence shown here is derived from an EMBL/GenBank/DDBJ whole genome shotgun (WGS) entry which is preliminary data.</text>
</comment>
<dbReference type="Pfam" id="PF01152">
    <property type="entry name" value="Bac_globin"/>
    <property type="match status" value="1"/>
</dbReference>
<dbReference type="InterPro" id="IPR044203">
    <property type="entry name" value="GlbO/GLB3-like"/>
</dbReference>
<evidence type="ECO:0000256" key="4">
    <source>
        <dbReference type="ARBA" id="ARBA00023004"/>
    </source>
</evidence>
<dbReference type="InterPro" id="IPR001486">
    <property type="entry name" value="Hemoglobin_trunc"/>
</dbReference>
<evidence type="ECO:0000256" key="2">
    <source>
        <dbReference type="ARBA" id="ARBA00022617"/>
    </source>
</evidence>
<dbReference type="EMBL" id="RQXU01000001">
    <property type="protein sequence ID" value="RRH92650.1"/>
    <property type="molecule type" value="Genomic_DNA"/>
</dbReference>
<dbReference type="PANTHER" id="PTHR47366:SF1">
    <property type="entry name" value="TWO-ON-TWO HEMOGLOBIN-3"/>
    <property type="match status" value="1"/>
</dbReference>
<dbReference type="Proteomes" id="UP000271590">
    <property type="component" value="Unassembled WGS sequence"/>
</dbReference>
<dbReference type="CDD" id="cd14773">
    <property type="entry name" value="TrHb2_PhHbO-like_O"/>
    <property type="match status" value="1"/>
</dbReference>
<organism evidence="6 9">
    <name type="scientific">Variovorax beijingensis</name>
    <dbReference type="NCBI Taxonomy" id="2496117"/>
    <lineage>
        <taxon>Bacteria</taxon>
        <taxon>Pseudomonadati</taxon>
        <taxon>Pseudomonadota</taxon>
        <taxon>Betaproteobacteria</taxon>
        <taxon>Burkholderiales</taxon>
        <taxon>Comamonadaceae</taxon>
        <taxon>Variovorax</taxon>
    </lineage>
</organism>
<reference evidence="6 9" key="1">
    <citation type="submission" date="2018-11" db="EMBL/GenBank/DDBJ databases">
        <title>The genome of Variovorax sp T529.</title>
        <authorList>
            <person name="Gao J."/>
        </authorList>
    </citation>
    <scope>NUCLEOTIDE SEQUENCE [LARGE SCALE GENOMIC DNA]</scope>
    <source>
        <strain evidence="6 9">T529</strain>
    </source>
</reference>
<name>A0A3P3F1Y8_9BURK</name>
<dbReference type="EMBL" id="RXFQ01000002">
    <property type="protein sequence ID" value="RSZ43084.1"/>
    <property type="molecule type" value="Genomic_DNA"/>
</dbReference>
<gene>
    <name evidence="6" type="ORF">EH244_02170</name>
    <name evidence="7" type="ORF">EJO66_04695</name>
</gene>
<keyword evidence="2" id="KW-0349">Heme</keyword>
<evidence type="ECO:0000313" key="6">
    <source>
        <dbReference type="EMBL" id="RRH92650.1"/>
    </source>
</evidence>
<accession>A0A3P3F1Y8</accession>
<evidence type="ECO:0000313" key="9">
    <source>
        <dbReference type="Proteomes" id="UP000271590"/>
    </source>
</evidence>
<dbReference type="SUPFAM" id="SSF46458">
    <property type="entry name" value="Globin-like"/>
    <property type="match status" value="1"/>
</dbReference>
<protein>
    <submittedName>
        <fullName evidence="6">Globin</fullName>
    </submittedName>
</protein>
<keyword evidence="8" id="KW-1185">Reference proteome</keyword>
<dbReference type="Gene3D" id="1.10.490.10">
    <property type="entry name" value="Globins"/>
    <property type="match status" value="1"/>
</dbReference>
<dbReference type="RefSeq" id="WP_124956513.1">
    <property type="nucleotide sequence ID" value="NZ_RQXU01000001.1"/>
</dbReference>
<dbReference type="Proteomes" id="UP000271137">
    <property type="component" value="Unassembled WGS sequence"/>
</dbReference>
<keyword evidence="4" id="KW-0408">Iron</keyword>
<dbReference type="InterPro" id="IPR009050">
    <property type="entry name" value="Globin-like_sf"/>
</dbReference>
<dbReference type="GO" id="GO:0005344">
    <property type="term" value="F:oxygen carrier activity"/>
    <property type="evidence" value="ECO:0007669"/>
    <property type="project" value="InterPro"/>
</dbReference>
<dbReference type="GO" id="GO:0046872">
    <property type="term" value="F:metal ion binding"/>
    <property type="evidence" value="ECO:0007669"/>
    <property type="project" value="UniProtKB-KW"/>
</dbReference>
<keyword evidence="1" id="KW-0813">Transport</keyword>
<evidence type="ECO:0000313" key="8">
    <source>
        <dbReference type="Proteomes" id="UP000271137"/>
    </source>
</evidence>
<evidence type="ECO:0000313" key="7">
    <source>
        <dbReference type="EMBL" id="RSZ43084.1"/>
    </source>
</evidence>
<dbReference type="PANTHER" id="PTHR47366">
    <property type="entry name" value="TWO-ON-TWO HEMOGLOBIN-3"/>
    <property type="match status" value="1"/>
</dbReference>
<dbReference type="AlphaFoldDB" id="A0A3P3F1Y8"/>
<dbReference type="GO" id="GO:0019825">
    <property type="term" value="F:oxygen binding"/>
    <property type="evidence" value="ECO:0007669"/>
    <property type="project" value="InterPro"/>
</dbReference>
<evidence type="ECO:0000256" key="5">
    <source>
        <dbReference type="ARBA" id="ARBA00034496"/>
    </source>
</evidence>
<proteinExistence type="inferred from homology"/>
<sequence>MQIHEKPPADTPFEWIGGEPRVQALVDRFYDLMELEPAYAQLRAVHGTSLDNARQRLFWFLCGWLGGPQHYTDRFGHPMLRARHLPQSIGGHSIGIKERDQWLACMDQAMGETGVPEGLRMRLRDSFFQTADWMRNRGEP</sequence>
<evidence type="ECO:0000256" key="1">
    <source>
        <dbReference type="ARBA" id="ARBA00022448"/>
    </source>
</evidence>
<keyword evidence="3" id="KW-0479">Metal-binding</keyword>
<reference evidence="7 8" key="2">
    <citation type="submission" date="2018-12" db="EMBL/GenBank/DDBJ databases">
        <title>The genome sequences of strain 502.</title>
        <authorList>
            <person name="Gao J."/>
            <person name="Sun J."/>
        </authorList>
    </citation>
    <scope>NUCLEOTIDE SEQUENCE [LARGE SCALE GENOMIC DNA]</scope>
    <source>
        <strain evidence="7 8">502</strain>
    </source>
</reference>
<comment type="similarity">
    <text evidence="5">Belongs to the truncated hemoglobin family. Group II subfamily.</text>
</comment>